<dbReference type="EMBL" id="CP049869">
    <property type="protein sequence ID" value="QIK79189.1"/>
    <property type="molecule type" value="Genomic_DNA"/>
</dbReference>
<dbReference type="RefSeq" id="WP_166411580.1">
    <property type="nucleotide sequence ID" value="NZ_CP049869.1"/>
</dbReference>
<name>A0A6G7YR24_9SPHN</name>
<evidence type="ECO:0000256" key="1">
    <source>
        <dbReference type="SAM" id="SignalP"/>
    </source>
</evidence>
<sequence length="491" mass="54468">MMKRAWLMCAAAALSMPAEAQLSAPVKNGDTTITVTGTRQRQPGEPKIEMSSWRMAETPHVVVFSQGDEKLLVNAASKLEKLHFLLTALTGRVGDPDDTIKIAVTMIDDAGGFEQLRLTDSRWQYGPYVPQFTKTVYYDPREEGPVLASTNAGVNLIIRPSEGKPTSRNCVAGEGDQSLQSVSFAPSIDPTTGAEDWSGIAGQLPRNEIAFCLPAESRLYSGFAQNYLMTYFPAAYPRWYLQGFGEMFATMLAKDDYVEYGHVPVGFWRVMEEFHDFPVAQLLDGRYLNTKRSWTPYHAWRIAHMLYFSEEWKPKLKAYLAALARGEDQKSAAALLGDSGELQRAVNNYRGRKMQHERLTFPAGQIPEPSVRRLTRAEAGLVRGRLELVPRIELPEGDTARAYAARQRDAWLNQLRTNAQRFPALIENHLLLAEAECRSGNAAECLASADRALAMTSDEPSALVWKGSAMTQLAVRGPAPNAPRGSRKHAG</sequence>
<dbReference type="KEGG" id="spii:G7077_10070"/>
<feature type="chain" id="PRO_5026333159" evidence="1">
    <location>
        <begin position="21"/>
        <end position="491"/>
    </location>
</feature>
<feature type="signal peptide" evidence="1">
    <location>
        <begin position="1"/>
        <end position="20"/>
    </location>
</feature>
<proteinExistence type="predicted"/>
<gene>
    <name evidence="2" type="ORF">G7077_10070</name>
</gene>
<dbReference type="AlphaFoldDB" id="A0A6G7YR24"/>
<evidence type="ECO:0000313" key="3">
    <source>
        <dbReference type="Proteomes" id="UP000503222"/>
    </source>
</evidence>
<keyword evidence="3" id="KW-1185">Reference proteome</keyword>
<protein>
    <submittedName>
        <fullName evidence="2">Uncharacterized protein</fullName>
    </submittedName>
</protein>
<reference evidence="2 3" key="1">
    <citation type="submission" date="2020-03" db="EMBL/GenBank/DDBJ databases">
        <title>Sphingomonas sp. nov., isolated from fish.</title>
        <authorList>
            <person name="Hyun D.-W."/>
            <person name="Bae J.-W."/>
        </authorList>
    </citation>
    <scope>NUCLEOTIDE SEQUENCE [LARGE SCALE GENOMIC DNA]</scope>
    <source>
        <strain evidence="2 3">HDW15B</strain>
    </source>
</reference>
<evidence type="ECO:0000313" key="2">
    <source>
        <dbReference type="EMBL" id="QIK79189.1"/>
    </source>
</evidence>
<organism evidence="2 3">
    <name type="scientific">Sphingomonas piscis</name>
    <dbReference type="NCBI Taxonomy" id="2714943"/>
    <lineage>
        <taxon>Bacteria</taxon>
        <taxon>Pseudomonadati</taxon>
        <taxon>Pseudomonadota</taxon>
        <taxon>Alphaproteobacteria</taxon>
        <taxon>Sphingomonadales</taxon>
        <taxon>Sphingomonadaceae</taxon>
        <taxon>Sphingomonas</taxon>
    </lineage>
</organism>
<accession>A0A6G7YR24</accession>
<dbReference type="Proteomes" id="UP000503222">
    <property type="component" value="Chromosome"/>
</dbReference>
<keyword evidence="1" id="KW-0732">Signal</keyword>